<comment type="caution">
    <text evidence="3">The sequence shown here is derived from an EMBL/GenBank/DDBJ whole genome shotgun (WGS) entry which is preliminary data.</text>
</comment>
<dbReference type="EMBL" id="AWUE01013926">
    <property type="protein sequence ID" value="OMP05653.1"/>
    <property type="molecule type" value="Genomic_DNA"/>
</dbReference>
<keyword evidence="3" id="KW-0418">Kinase</keyword>
<keyword evidence="2" id="KW-1133">Transmembrane helix</keyword>
<keyword evidence="3" id="KW-0808">Transferase</keyword>
<keyword evidence="4" id="KW-1185">Reference proteome</keyword>
<feature type="compositionally biased region" description="Polar residues" evidence="1">
    <location>
        <begin position="14"/>
        <end position="31"/>
    </location>
</feature>
<evidence type="ECO:0000256" key="1">
    <source>
        <dbReference type="SAM" id="MobiDB-lite"/>
    </source>
</evidence>
<evidence type="ECO:0000313" key="4">
    <source>
        <dbReference type="Proteomes" id="UP000187203"/>
    </source>
</evidence>
<sequence>MYPPPTMKSHSRNSKTPFPSQNENFQKTGSEGNDALFKNKKKGEEVRELKAPRSRWNLDQASKHCTMEPCKGTHGFYLFCLVLTCLSIAFSHVPPLLVPALLSWQFCGLPGANHELPIGIGSPL</sequence>
<keyword evidence="3" id="KW-0675">Receptor</keyword>
<proteinExistence type="predicted"/>
<keyword evidence="2" id="KW-0812">Transmembrane</keyword>
<dbReference type="AlphaFoldDB" id="A0A1R3KEZ8"/>
<evidence type="ECO:0000256" key="2">
    <source>
        <dbReference type="SAM" id="Phobius"/>
    </source>
</evidence>
<keyword evidence="2" id="KW-0472">Membrane</keyword>
<gene>
    <name evidence="3" type="ORF">COLO4_08672</name>
</gene>
<protein>
    <submittedName>
        <fullName evidence="3">Cysteine-rich receptor-like protein kinase 8-like protein</fullName>
    </submittedName>
</protein>
<feature type="transmembrane region" description="Helical" evidence="2">
    <location>
        <begin position="76"/>
        <end position="93"/>
    </location>
</feature>
<reference evidence="4" key="1">
    <citation type="submission" date="2013-09" db="EMBL/GenBank/DDBJ databases">
        <title>Corchorus olitorius genome sequencing.</title>
        <authorList>
            <person name="Alam M."/>
            <person name="Haque M.S."/>
            <person name="Islam M.S."/>
            <person name="Emdad E.M."/>
            <person name="Islam M.M."/>
            <person name="Ahmed B."/>
            <person name="Halim A."/>
            <person name="Hossen Q.M.M."/>
            <person name="Hossain M.Z."/>
            <person name="Ahmed R."/>
            <person name="Khan M.M."/>
            <person name="Islam R."/>
            <person name="Rashid M.M."/>
            <person name="Khan S.A."/>
            <person name="Rahman M.S."/>
            <person name="Alam M."/>
            <person name="Yahiya A.S."/>
            <person name="Khan M.S."/>
            <person name="Azam M.S."/>
            <person name="Haque T."/>
            <person name="Lashkar M.Z.H."/>
            <person name="Akhand A.I."/>
            <person name="Morshed G."/>
            <person name="Roy S."/>
            <person name="Uddin K.S."/>
            <person name="Rabeya T."/>
            <person name="Hossain A.S."/>
            <person name="Chowdhury A."/>
            <person name="Snigdha A.R."/>
            <person name="Mortoza M.S."/>
            <person name="Matin S.A."/>
            <person name="Hoque S.M.E."/>
            <person name="Islam M.K."/>
            <person name="Roy D.K."/>
            <person name="Haider R."/>
            <person name="Moosa M.M."/>
            <person name="Elias S.M."/>
            <person name="Hasan A.M."/>
            <person name="Jahan S."/>
            <person name="Shafiuddin M."/>
            <person name="Mahmood N."/>
            <person name="Shommy N.S."/>
        </authorList>
    </citation>
    <scope>NUCLEOTIDE SEQUENCE [LARGE SCALE GENOMIC DNA]</scope>
    <source>
        <strain evidence="4">cv. O-4</strain>
    </source>
</reference>
<name>A0A1R3KEZ8_9ROSI</name>
<dbReference type="GO" id="GO:0016301">
    <property type="term" value="F:kinase activity"/>
    <property type="evidence" value="ECO:0007669"/>
    <property type="project" value="UniProtKB-KW"/>
</dbReference>
<feature type="region of interest" description="Disordered" evidence="1">
    <location>
        <begin position="1"/>
        <end position="49"/>
    </location>
</feature>
<accession>A0A1R3KEZ8</accession>
<dbReference type="Proteomes" id="UP000187203">
    <property type="component" value="Unassembled WGS sequence"/>
</dbReference>
<evidence type="ECO:0000313" key="3">
    <source>
        <dbReference type="EMBL" id="OMP05653.1"/>
    </source>
</evidence>
<organism evidence="3 4">
    <name type="scientific">Corchorus olitorius</name>
    <dbReference type="NCBI Taxonomy" id="93759"/>
    <lineage>
        <taxon>Eukaryota</taxon>
        <taxon>Viridiplantae</taxon>
        <taxon>Streptophyta</taxon>
        <taxon>Embryophyta</taxon>
        <taxon>Tracheophyta</taxon>
        <taxon>Spermatophyta</taxon>
        <taxon>Magnoliopsida</taxon>
        <taxon>eudicotyledons</taxon>
        <taxon>Gunneridae</taxon>
        <taxon>Pentapetalae</taxon>
        <taxon>rosids</taxon>
        <taxon>malvids</taxon>
        <taxon>Malvales</taxon>
        <taxon>Malvaceae</taxon>
        <taxon>Grewioideae</taxon>
        <taxon>Apeibeae</taxon>
        <taxon>Corchorus</taxon>
    </lineage>
</organism>